<reference evidence="9" key="1">
    <citation type="journal article" date="2021" name="ISME J.">
        <title>Genomic evolution of the class Acidithiobacillia: deep-branching Proteobacteria living in extreme acidic conditions.</title>
        <authorList>
            <person name="Moya-Beltran A."/>
            <person name="Beard S."/>
            <person name="Rojas-Villalobos C."/>
            <person name="Issotta F."/>
            <person name="Gallardo Y."/>
            <person name="Ulloa R."/>
            <person name="Giaveno A."/>
            <person name="Degli Esposti M."/>
            <person name="Johnson D.B."/>
            <person name="Quatrini R."/>
        </authorList>
    </citation>
    <scope>NUCLEOTIDE SEQUENCE</scope>
    <source>
        <strain evidence="9">DSM 583</strain>
    </source>
</reference>
<name>A0A8X8GGT3_ACIFI</name>
<dbReference type="GO" id="GO:0044781">
    <property type="term" value="P:bacterial-type flagellum organization"/>
    <property type="evidence" value="ECO:0007669"/>
    <property type="project" value="UniProtKB-KW"/>
</dbReference>
<dbReference type="GO" id="GO:0045893">
    <property type="term" value="P:positive regulation of DNA-templated transcription"/>
    <property type="evidence" value="ECO:0007669"/>
    <property type="project" value="InterPro"/>
</dbReference>
<evidence type="ECO:0000256" key="8">
    <source>
        <dbReference type="ARBA" id="ARBA00023163"/>
    </source>
</evidence>
<evidence type="ECO:0000256" key="1">
    <source>
        <dbReference type="ARBA" id="ARBA00022490"/>
    </source>
</evidence>
<comment type="caution">
    <text evidence="9">The sequence shown here is derived from an EMBL/GenBank/DDBJ whole genome shotgun (WGS) entry which is preliminary data.</text>
</comment>
<evidence type="ECO:0000256" key="2">
    <source>
        <dbReference type="ARBA" id="ARBA00022723"/>
    </source>
</evidence>
<protein>
    <submittedName>
        <fullName evidence="9">Uncharacterized protein</fullName>
    </submittedName>
</protein>
<feature type="non-terminal residue" evidence="9">
    <location>
        <position position="132"/>
    </location>
</feature>
<keyword evidence="5" id="KW-0805">Transcription regulation</keyword>
<keyword evidence="1" id="KW-0963">Cytoplasm</keyword>
<keyword evidence="7" id="KW-0010">Activator</keyword>
<keyword evidence="3" id="KW-1005">Bacterial flagellum biogenesis</keyword>
<keyword evidence="8" id="KW-0804">Transcription</keyword>
<evidence type="ECO:0000256" key="7">
    <source>
        <dbReference type="ARBA" id="ARBA00023159"/>
    </source>
</evidence>
<dbReference type="RefSeq" id="WP_215890816.1">
    <property type="nucleotide sequence ID" value="NZ_JABBHS010000514.1"/>
</dbReference>
<keyword evidence="6" id="KW-0238">DNA-binding</keyword>
<dbReference type="AlphaFoldDB" id="A0A8X8GGT3"/>
<evidence type="ECO:0000256" key="5">
    <source>
        <dbReference type="ARBA" id="ARBA00023015"/>
    </source>
</evidence>
<dbReference type="Proteomes" id="UP000887300">
    <property type="component" value="Unassembled WGS sequence"/>
</dbReference>
<organism evidence="9 10">
    <name type="scientific">Acidithiobacillus ferridurans</name>
    <dbReference type="NCBI Taxonomy" id="1232575"/>
    <lineage>
        <taxon>Bacteria</taxon>
        <taxon>Pseudomonadati</taxon>
        <taxon>Pseudomonadota</taxon>
        <taxon>Acidithiobacillia</taxon>
        <taxon>Acidithiobacillales</taxon>
        <taxon>Acidithiobacillaceae</taxon>
        <taxon>Acidithiobacillus</taxon>
    </lineage>
</organism>
<dbReference type="Pfam" id="PF05280">
    <property type="entry name" value="FlhC"/>
    <property type="match status" value="1"/>
</dbReference>
<evidence type="ECO:0000256" key="3">
    <source>
        <dbReference type="ARBA" id="ARBA00022795"/>
    </source>
</evidence>
<dbReference type="SUPFAM" id="SSF160930">
    <property type="entry name" value="FlhC-like"/>
    <property type="match status" value="1"/>
</dbReference>
<sequence>MTKKRVGKDVESIRRLNVAVTLLSGGIRPTNVEAVTRLPKVTLSELWREMYGRPAKGQTPTFAYTFMRSMDMNKGCSLFATLYKNIAGNVTGDTTSLEDVEIFIRSYERYLNMAGSGAVLSMEQAYYVWRDL</sequence>
<gene>
    <name evidence="9" type="ORF">HF568_16785</name>
</gene>
<keyword evidence="2" id="KW-0479">Metal-binding</keyword>
<evidence type="ECO:0000313" key="10">
    <source>
        <dbReference type="Proteomes" id="UP000887300"/>
    </source>
</evidence>
<evidence type="ECO:0000256" key="4">
    <source>
        <dbReference type="ARBA" id="ARBA00022833"/>
    </source>
</evidence>
<accession>A0A8X8GGT3</accession>
<proteinExistence type="predicted"/>
<keyword evidence="4" id="KW-0862">Zinc</keyword>
<dbReference type="GO" id="GO:0003677">
    <property type="term" value="F:DNA binding"/>
    <property type="evidence" value="ECO:0007669"/>
    <property type="project" value="UniProtKB-KW"/>
</dbReference>
<dbReference type="InterPro" id="IPR007944">
    <property type="entry name" value="FlhC"/>
</dbReference>
<dbReference type="GO" id="GO:0046872">
    <property type="term" value="F:metal ion binding"/>
    <property type="evidence" value="ECO:0007669"/>
    <property type="project" value="UniProtKB-KW"/>
</dbReference>
<dbReference type="EMBL" id="JABBHS010000514">
    <property type="protein sequence ID" value="MBU2724810.1"/>
    <property type="molecule type" value="Genomic_DNA"/>
</dbReference>
<dbReference type="GO" id="GO:1902208">
    <property type="term" value="P:regulation of bacterial-type flagellum assembly"/>
    <property type="evidence" value="ECO:0007669"/>
    <property type="project" value="InterPro"/>
</dbReference>
<evidence type="ECO:0000256" key="6">
    <source>
        <dbReference type="ARBA" id="ARBA00023125"/>
    </source>
</evidence>
<evidence type="ECO:0000313" key="9">
    <source>
        <dbReference type="EMBL" id="MBU2724810.1"/>
    </source>
</evidence>